<feature type="compositionally biased region" description="Basic and acidic residues" evidence="1">
    <location>
        <begin position="71"/>
        <end position="86"/>
    </location>
</feature>
<dbReference type="InterPro" id="IPR014059">
    <property type="entry name" value="TraI/TrwC_relax"/>
</dbReference>
<reference evidence="4" key="1">
    <citation type="submission" date="2014-03" db="EMBL/GenBank/DDBJ databases">
        <title>The Genome Sequence of Puccinia striiformis f. sp. tritici PST-78.</title>
        <authorList>
            <consortium name="The Broad Institute Genome Sequencing Platform"/>
            <person name="Cuomo C."/>
            <person name="Hulbert S."/>
            <person name="Chen X."/>
            <person name="Walker B."/>
            <person name="Young S.K."/>
            <person name="Zeng Q."/>
            <person name="Gargeya S."/>
            <person name="Fitzgerald M."/>
            <person name="Haas B."/>
            <person name="Abouelleil A."/>
            <person name="Alvarado L."/>
            <person name="Arachchi H.M."/>
            <person name="Berlin A.M."/>
            <person name="Chapman S.B."/>
            <person name="Goldberg J."/>
            <person name="Griggs A."/>
            <person name="Gujja S."/>
            <person name="Hansen M."/>
            <person name="Howarth C."/>
            <person name="Imamovic A."/>
            <person name="Larimer J."/>
            <person name="McCowan C."/>
            <person name="Montmayeur A."/>
            <person name="Murphy C."/>
            <person name="Neiman D."/>
            <person name="Pearson M."/>
            <person name="Priest M."/>
            <person name="Roberts A."/>
            <person name="Saif S."/>
            <person name="Shea T."/>
            <person name="Sisk P."/>
            <person name="Sykes S."/>
            <person name="Wortman J."/>
            <person name="Nusbaum C."/>
            <person name="Birren B."/>
        </authorList>
    </citation>
    <scope>NUCLEOTIDE SEQUENCE [LARGE SCALE GENOMIC DNA]</scope>
    <source>
        <strain evidence="4">race PST-78</strain>
    </source>
</reference>
<organism evidence="3 4">
    <name type="scientific">Puccinia striiformis f. sp. tritici PST-78</name>
    <dbReference type="NCBI Taxonomy" id="1165861"/>
    <lineage>
        <taxon>Eukaryota</taxon>
        <taxon>Fungi</taxon>
        <taxon>Dikarya</taxon>
        <taxon>Basidiomycota</taxon>
        <taxon>Pucciniomycotina</taxon>
        <taxon>Pucciniomycetes</taxon>
        <taxon>Pucciniales</taxon>
        <taxon>Pucciniaceae</taxon>
        <taxon>Puccinia</taxon>
    </lineage>
</organism>
<dbReference type="NCBIfam" id="NF041492">
    <property type="entry name" value="MobF"/>
    <property type="match status" value="1"/>
</dbReference>
<dbReference type="SUPFAM" id="SSF55464">
    <property type="entry name" value="Origin of replication-binding domain, RBD-like"/>
    <property type="match status" value="1"/>
</dbReference>
<accession>A0A0L0UP04</accession>
<comment type="caution">
    <text evidence="3">The sequence shown here is derived from an EMBL/GenBank/DDBJ whole genome shotgun (WGS) entry which is preliminary data.</text>
</comment>
<dbReference type="AlphaFoldDB" id="A0A0L0UP04"/>
<evidence type="ECO:0000313" key="4">
    <source>
        <dbReference type="Proteomes" id="UP000054564"/>
    </source>
</evidence>
<dbReference type="Pfam" id="PF08751">
    <property type="entry name" value="TrwC"/>
    <property type="match status" value="1"/>
</dbReference>
<sequence length="331" mass="35753">MLDRLFTPPSTLPSNANATTSDEGSPSTVPNNETAPATENDGRTAQIQSGPVVTVPAEIHSEPVKPAAPELPERTDENRNLRHRDIDVESDFGVESAGGAASYYESKDNYYFLGEMATGWYGTGAESLGLEGPVKKDVFTAVLEGKLPDGADLTHMVDGVNKHRPGYDLTFSAPKSASVLALVAGDTFLIEAFNKSIDITLNEVEKLASTRTMKEGVTEFEQTGNLVVAKFLHDTSRNLDPNLHGHAVVANATLSKDGWKTLSTDTKTGRGFTDIVWHQQVSIGAFQRGVYRGLLEEAGYPIVDTGPRGQWDVEGVPITEFSSRRQEIMAA</sequence>
<dbReference type="InterPro" id="IPR014862">
    <property type="entry name" value="TrwC"/>
</dbReference>
<keyword evidence="4" id="KW-1185">Reference proteome</keyword>
<dbReference type="Proteomes" id="UP000054564">
    <property type="component" value="Unassembled WGS sequence"/>
</dbReference>
<evidence type="ECO:0000256" key="1">
    <source>
        <dbReference type="SAM" id="MobiDB-lite"/>
    </source>
</evidence>
<protein>
    <recommendedName>
        <fullName evidence="2">TrwC relaxase domain-containing protein</fullName>
    </recommendedName>
</protein>
<dbReference type="EMBL" id="AJIL01001814">
    <property type="protein sequence ID" value="KNE88469.1"/>
    <property type="molecule type" value="Genomic_DNA"/>
</dbReference>
<feature type="compositionally biased region" description="Polar residues" evidence="1">
    <location>
        <begin position="8"/>
        <end position="51"/>
    </location>
</feature>
<feature type="domain" description="TrwC relaxase" evidence="2">
    <location>
        <begin position="97"/>
        <end position="330"/>
    </location>
</feature>
<proteinExistence type="predicted"/>
<feature type="region of interest" description="Disordered" evidence="1">
    <location>
        <begin position="1"/>
        <end position="86"/>
    </location>
</feature>
<gene>
    <name evidence="3" type="ORF">PSTG_18130</name>
</gene>
<dbReference type="NCBIfam" id="TIGR02686">
    <property type="entry name" value="relax_trwC"/>
    <property type="match status" value="1"/>
</dbReference>
<name>A0A0L0UP04_9BASI</name>
<evidence type="ECO:0000259" key="2">
    <source>
        <dbReference type="Pfam" id="PF08751"/>
    </source>
</evidence>
<evidence type="ECO:0000313" key="3">
    <source>
        <dbReference type="EMBL" id="KNE88469.1"/>
    </source>
</evidence>
<feature type="non-terminal residue" evidence="3">
    <location>
        <position position="331"/>
    </location>
</feature>